<evidence type="ECO:0000256" key="3">
    <source>
        <dbReference type="ARBA" id="ARBA00022679"/>
    </source>
</evidence>
<evidence type="ECO:0000313" key="4">
    <source>
        <dbReference type="EMBL" id="MCR6547037.1"/>
    </source>
</evidence>
<proteinExistence type="inferred from homology"/>
<evidence type="ECO:0000313" key="5">
    <source>
        <dbReference type="Proteomes" id="UP001524944"/>
    </source>
</evidence>
<comment type="caution">
    <text evidence="4">The sequence shown here is derived from an EMBL/GenBank/DDBJ whole genome shotgun (WGS) entry which is preliminary data.</text>
</comment>
<keyword evidence="5" id="KW-1185">Reference proteome</keyword>
<dbReference type="InterPro" id="IPR038601">
    <property type="entry name" value="MttB-like_sf"/>
</dbReference>
<evidence type="ECO:0000256" key="2">
    <source>
        <dbReference type="ARBA" id="ARBA00022603"/>
    </source>
</evidence>
<dbReference type="Proteomes" id="UP001524944">
    <property type="component" value="Unassembled WGS sequence"/>
</dbReference>
<reference evidence="4 5" key="1">
    <citation type="submission" date="2022-08" db="EMBL/GenBank/DDBJ databases">
        <title>Proteogenomics of the novel Dehalobacterium formicoaceticum strain EZ94 highlights a key role of methyltransferases during anaerobic dichloromethane degradation.</title>
        <authorList>
            <person name="Wasmund K."/>
        </authorList>
    </citation>
    <scope>NUCLEOTIDE SEQUENCE [LARGE SCALE GENOMIC DNA]</scope>
    <source>
        <strain evidence="4 5">EZ94</strain>
    </source>
</reference>
<dbReference type="GO" id="GO:0032259">
    <property type="term" value="P:methylation"/>
    <property type="evidence" value="ECO:0007669"/>
    <property type="project" value="UniProtKB-KW"/>
</dbReference>
<comment type="similarity">
    <text evidence="1">Belongs to the trimethylamine methyltransferase family.</text>
</comment>
<dbReference type="Gene3D" id="3.20.20.480">
    <property type="entry name" value="Trimethylamine methyltransferase-like"/>
    <property type="match status" value="1"/>
</dbReference>
<gene>
    <name evidence="4" type="ORF">NVS47_16225</name>
</gene>
<dbReference type="EMBL" id="JANPWE010000019">
    <property type="protein sequence ID" value="MCR6547037.1"/>
    <property type="molecule type" value="Genomic_DNA"/>
</dbReference>
<evidence type="ECO:0000256" key="1">
    <source>
        <dbReference type="ARBA" id="ARBA00007137"/>
    </source>
</evidence>
<organism evidence="4 5">
    <name type="scientific">Dehalobacterium formicoaceticum</name>
    <dbReference type="NCBI Taxonomy" id="51515"/>
    <lineage>
        <taxon>Bacteria</taxon>
        <taxon>Bacillati</taxon>
        <taxon>Bacillota</taxon>
        <taxon>Clostridia</taxon>
        <taxon>Eubacteriales</taxon>
        <taxon>Peptococcaceae</taxon>
        <taxon>Dehalobacterium</taxon>
    </lineage>
</organism>
<name>A0ABT1Y819_9FIRM</name>
<dbReference type="InterPro" id="IPR010426">
    <property type="entry name" value="MTTB_MeTrfase"/>
</dbReference>
<dbReference type="GO" id="GO:0008168">
    <property type="term" value="F:methyltransferase activity"/>
    <property type="evidence" value="ECO:0007669"/>
    <property type="project" value="UniProtKB-KW"/>
</dbReference>
<protein>
    <submittedName>
        <fullName evidence="4">Trimethylamine methyltransferase family protein</fullName>
    </submittedName>
</protein>
<accession>A0ABT1Y819</accession>
<dbReference type="RefSeq" id="WP_089608939.1">
    <property type="nucleotide sequence ID" value="NZ_CP022121.1"/>
</dbReference>
<keyword evidence="2 4" id="KW-0489">Methyltransferase</keyword>
<keyword evidence="3" id="KW-0808">Transferase</keyword>
<dbReference type="Pfam" id="PF06253">
    <property type="entry name" value="MTTB"/>
    <property type="match status" value="1"/>
</dbReference>
<sequence length="482" mass="52728">MAKGIKAKALNEQELAFLKEKMEWLLANKGIKVEHDEVLEILAGAGAEVNGQYVKFPQAVIDKALKDVPREFTLAGVDPQYDLKFPHPEGSFYTRTNTGGMFYLSENDTYNHITLDQVAEYTRLMQALDNINYYSLPSTNPGTDFPSECIDIHTFDTVIRNTRKHGWLQPYESENVNYLIEMAAAVAGGKEELRKRPIVSLICCSVPFLTYKHMDANIILQGARAGVPLQPCSLPAAGANAPITPDGIALLACAEVMAMIIMAQLIAPGTPCVATPLLFEMDMMSTNTTQSAMSTTIGRMIAMELFQDGYGIPAHTYATGSDSPILDSQAGIEQATLAIMVALSGGSVLGGAGQIETAKTISPVQLMIDNDLFGMVRQLKAGVTVDEEHVGWNELVNLKENEAFITLDHTFNHFRDGYRSNLFTRDAKATWEGKGGKTLAERAKEAYLAMKDDLKPVSLPENVVKELDAIVARADKELKVSK</sequence>